<dbReference type="AlphaFoldDB" id="A0A1M7BFR8"/>
<sequence>MSFAVSSDTDLARAAVPWIGGPADGWTVASAFAARVERCPDAICLVRVDSDYRTTPLTWAQLHTRVQAWQAWLAARGVGFGDRVASLMSPDVDAIALELALYCLGAVSVSLYPTSADSQIADVIAAAGARLFVCDRAPGTAPRVPAELPVTVADRDDWPDLTQPVEPPEPPADITPDTIACIVFTSGTTGRPKGVVHTHGTLMHAAVTGRPRRYRGQAVPDRILWHLPMAHVVGKLRSTVMPLVMDLVNYVPAPGLDHWRLLQLVRPTYVVEPPRFWAKAKERVAERITLPDVIRAPLDRNAQHCVERLWAGGCPGWIRRALWELTCKVVYRPALDRVGYRELRQPYISSAPIPIELVRQWHMWGVDLRVTYGLTESAGRVTEQTRPFSDARTIGTCVDEPGWQVRIAEDGELLVRGPSMFTGYWENPEETAAAIVDGWFRTGDLAQAAPDGTISLVGRKKDVLITEGGKTVSPQSIEVHFPSVPGVERIVVVGDGRKYLTALVEASPGAAVDDELRERVRRGIEAVNAKVSRPEQIKDFRFLNEPLSVGAGYMTGNGKLRRAKIEEGFAALIDEMYR</sequence>
<evidence type="ECO:0000259" key="1">
    <source>
        <dbReference type="Pfam" id="PF00501"/>
    </source>
</evidence>
<dbReference type="InterPro" id="IPR042099">
    <property type="entry name" value="ANL_N_sf"/>
</dbReference>
<dbReference type="InterPro" id="IPR020845">
    <property type="entry name" value="AMP-binding_CS"/>
</dbReference>
<protein>
    <submittedName>
        <fullName evidence="2">Long-chain acyl-CoA synthetase</fullName>
    </submittedName>
</protein>
<gene>
    <name evidence="2" type="ORF">SAMN05443637_13611</name>
</gene>
<dbReference type="Pfam" id="PF00501">
    <property type="entry name" value="AMP-binding"/>
    <property type="match status" value="1"/>
</dbReference>
<proteinExistence type="predicted"/>
<dbReference type="Gene3D" id="3.40.50.12780">
    <property type="entry name" value="N-terminal domain of ligase-like"/>
    <property type="match status" value="1"/>
</dbReference>
<name>A0A1M7BFR8_PSETH</name>
<dbReference type="InterPro" id="IPR050237">
    <property type="entry name" value="ATP-dep_AMP-bd_enzyme"/>
</dbReference>
<dbReference type="SUPFAM" id="SSF56801">
    <property type="entry name" value="Acetyl-CoA synthetase-like"/>
    <property type="match status" value="1"/>
</dbReference>
<dbReference type="EMBL" id="FRAP01000036">
    <property type="protein sequence ID" value="SHL53783.1"/>
    <property type="molecule type" value="Genomic_DNA"/>
</dbReference>
<dbReference type="InterPro" id="IPR045851">
    <property type="entry name" value="AMP-bd_C_sf"/>
</dbReference>
<reference evidence="2 3" key="1">
    <citation type="submission" date="2016-11" db="EMBL/GenBank/DDBJ databases">
        <authorList>
            <person name="Jaros S."/>
            <person name="Januszkiewicz K."/>
            <person name="Wedrychowicz H."/>
        </authorList>
    </citation>
    <scope>NUCLEOTIDE SEQUENCE [LARGE SCALE GENOMIC DNA]</scope>
    <source>
        <strain evidence="2 3">DSM 43832</strain>
    </source>
</reference>
<dbReference type="Pfam" id="PF23562">
    <property type="entry name" value="AMP-binding_C_3"/>
    <property type="match status" value="1"/>
</dbReference>
<accession>A0A1M7BFR8</accession>
<dbReference type="STRING" id="1848.SAMN05443637_13611"/>
<keyword evidence="3" id="KW-1185">Reference proteome</keyword>
<dbReference type="GO" id="GO:0016878">
    <property type="term" value="F:acid-thiol ligase activity"/>
    <property type="evidence" value="ECO:0007669"/>
    <property type="project" value="UniProtKB-ARBA"/>
</dbReference>
<dbReference type="PANTHER" id="PTHR43767">
    <property type="entry name" value="LONG-CHAIN-FATTY-ACID--COA LIGASE"/>
    <property type="match status" value="1"/>
</dbReference>
<evidence type="ECO:0000313" key="2">
    <source>
        <dbReference type="EMBL" id="SHL53783.1"/>
    </source>
</evidence>
<dbReference type="Proteomes" id="UP000184363">
    <property type="component" value="Unassembled WGS sequence"/>
</dbReference>
<dbReference type="InterPro" id="IPR000873">
    <property type="entry name" value="AMP-dep_synth/lig_dom"/>
</dbReference>
<feature type="domain" description="AMP-dependent synthetase/ligase" evidence="1">
    <location>
        <begin position="32"/>
        <end position="425"/>
    </location>
</feature>
<evidence type="ECO:0000313" key="3">
    <source>
        <dbReference type="Proteomes" id="UP000184363"/>
    </source>
</evidence>
<dbReference type="PROSITE" id="PS00455">
    <property type="entry name" value="AMP_BINDING"/>
    <property type="match status" value="1"/>
</dbReference>
<organism evidence="2 3">
    <name type="scientific">Pseudonocardia thermophila</name>
    <dbReference type="NCBI Taxonomy" id="1848"/>
    <lineage>
        <taxon>Bacteria</taxon>
        <taxon>Bacillati</taxon>
        <taxon>Actinomycetota</taxon>
        <taxon>Actinomycetes</taxon>
        <taxon>Pseudonocardiales</taxon>
        <taxon>Pseudonocardiaceae</taxon>
        <taxon>Pseudonocardia</taxon>
    </lineage>
</organism>
<dbReference type="PANTHER" id="PTHR43767:SF1">
    <property type="entry name" value="NONRIBOSOMAL PEPTIDE SYNTHASE PES1 (EUROFUNG)-RELATED"/>
    <property type="match status" value="1"/>
</dbReference>
<dbReference type="Gene3D" id="3.30.300.30">
    <property type="match status" value="1"/>
</dbReference>